<name>A0ABT4IF77_9EURY</name>
<organism evidence="12 13">
    <name type="scientific">Methanocorpusculum petauri</name>
    <dbReference type="NCBI Taxonomy" id="3002863"/>
    <lineage>
        <taxon>Archaea</taxon>
        <taxon>Methanobacteriati</taxon>
        <taxon>Methanobacteriota</taxon>
        <taxon>Stenosarchaea group</taxon>
        <taxon>Methanomicrobia</taxon>
        <taxon>Methanomicrobiales</taxon>
        <taxon>Methanocorpusculaceae</taxon>
        <taxon>Methanocorpusculum</taxon>
    </lineage>
</organism>
<dbReference type="InterPro" id="IPR004485">
    <property type="entry name" value="Cobalamin_biosynth_CobD/CbiB"/>
</dbReference>
<sequence length="316" mass="34760">MAFGAVILFFAVILDRLIGDPRSRWHPVVLLGTVIGWWGKTGYYPKQLERFTGIAGWLLTVVIFTLPFLLICLIPNQYWFIQIPLAVVLLSFCFASRSLEEHVTAVETALARGEAEGRTAVQMLVSRDAEKLSFEQVRSAAYESASENLVDSIVAPLFWFAVFELLFGMGIVGAALFRAANTMDAMLGYKDDRIRIGWFAARMDDVLAWIPARITGGLLLILFACRGRAGKAFAAFRADGKKRPGFNGGIPMSLIAGGCGVMFDKPGVYTIGSPEQTLEKGGRCIIRTLRETTILFSALLLLLLLIIQGDLFSLLP</sequence>
<evidence type="ECO:0000256" key="8">
    <source>
        <dbReference type="ARBA" id="ARBA00022692"/>
    </source>
</evidence>
<dbReference type="PANTHER" id="PTHR34308">
    <property type="entry name" value="COBALAMIN BIOSYNTHESIS PROTEIN CBIB"/>
    <property type="match status" value="1"/>
</dbReference>
<evidence type="ECO:0000256" key="2">
    <source>
        <dbReference type="ARBA" id="ARBA00004651"/>
    </source>
</evidence>
<comment type="similarity">
    <text evidence="4 11">Belongs to the CobD/CbiB family.</text>
</comment>
<dbReference type="HAMAP" id="MF_00024">
    <property type="entry name" value="CobD_CbiB"/>
    <property type="match status" value="1"/>
</dbReference>
<reference evidence="12" key="1">
    <citation type="submission" date="2022-12" db="EMBL/GenBank/DDBJ databases">
        <title>Isolation and characterisation of novel Methanocorpusculum spp. from native Australian herbivores indicates the genus is ancestrally host-associated.</title>
        <authorList>
            <person name="Volmer J.G."/>
            <person name="Soo R.M."/>
            <person name="Evans P.N."/>
            <person name="Hoedt E.C."/>
            <person name="Astorga Alsina A.L."/>
            <person name="Woodcroft B.J."/>
            <person name="Tyson G.W."/>
            <person name="Hugenholtz P."/>
            <person name="Morrison M."/>
        </authorList>
    </citation>
    <scope>NUCLEOTIDE SEQUENCE</scope>
    <source>
        <strain evidence="12">MG</strain>
    </source>
</reference>
<evidence type="ECO:0000256" key="5">
    <source>
        <dbReference type="ARBA" id="ARBA00016185"/>
    </source>
</evidence>
<keyword evidence="13" id="KW-1185">Reference proteome</keyword>
<evidence type="ECO:0000256" key="3">
    <source>
        <dbReference type="ARBA" id="ARBA00004953"/>
    </source>
</evidence>
<dbReference type="EMBL" id="JAPTGB010000002">
    <property type="protein sequence ID" value="MCZ0859788.1"/>
    <property type="molecule type" value="Genomic_DNA"/>
</dbReference>
<keyword evidence="10 11" id="KW-0472">Membrane</keyword>
<dbReference type="NCBIfam" id="TIGR00380">
    <property type="entry name" value="cobal_cbiB"/>
    <property type="match status" value="1"/>
</dbReference>
<evidence type="ECO:0000256" key="4">
    <source>
        <dbReference type="ARBA" id="ARBA00006263"/>
    </source>
</evidence>
<evidence type="ECO:0000256" key="1">
    <source>
        <dbReference type="ARBA" id="ARBA00003384"/>
    </source>
</evidence>
<keyword evidence="9 11" id="KW-1133">Transmembrane helix</keyword>
<keyword evidence="6 11" id="KW-1003">Cell membrane</keyword>
<dbReference type="RefSeq" id="WP_268924010.1">
    <property type="nucleotide sequence ID" value="NZ_JAPTGB010000002.1"/>
</dbReference>
<evidence type="ECO:0000256" key="7">
    <source>
        <dbReference type="ARBA" id="ARBA00022573"/>
    </source>
</evidence>
<evidence type="ECO:0000256" key="10">
    <source>
        <dbReference type="ARBA" id="ARBA00023136"/>
    </source>
</evidence>
<dbReference type="Pfam" id="PF03186">
    <property type="entry name" value="CobD_Cbib"/>
    <property type="match status" value="1"/>
</dbReference>
<protein>
    <recommendedName>
        <fullName evidence="5 11">Probable cobalamin biosynthesis protein CobD</fullName>
    </recommendedName>
</protein>
<comment type="pathway">
    <text evidence="3 11">Cofactor biosynthesis; adenosylcobalamin biosynthesis.</text>
</comment>
<dbReference type="PANTHER" id="PTHR34308:SF1">
    <property type="entry name" value="COBALAMIN BIOSYNTHESIS PROTEIN CBIB"/>
    <property type="match status" value="1"/>
</dbReference>
<comment type="subcellular location">
    <subcellularLocation>
        <location evidence="2 11">Cell membrane</location>
        <topology evidence="2 11">Multi-pass membrane protein</topology>
    </subcellularLocation>
</comment>
<evidence type="ECO:0000256" key="6">
    <source>
        <dbReference type="ARBA" id="ARBA00022475"/>
    </source>
</evidence>
<evidence type="ECO:0000313" key="12">
    <source>
        <dbReference type="EMBL" id="MCZ0859788.1"/>
    </source>
</evidence>
<evidence type="ECO:0000256" key="9">
    <source>
        <dbReference type="ARBA" id="ARBA00022989"/>
    </source>
</evidence>
<feature type="transmembrane region" description="Helical" evidence="11">
    <location>
        <begin position="54"/>
        <end position="74"/>
    </location>
</feature>
<proteinExistence type="inferred from homology"/>
<gene>
    <name evidence="12" type="primary">cbiB</name>
    <name evidence="11" type="synonym">cobD</name>
    <name evidence="12" type="ORF">O0S10_00935</name>
</gene>
<evidence type="ECO:0000256" key="11">
    <source>
        <dbReference type="HAMAP-Rule" id="MF_00024"/>
    </source>
</evidence>
<feature type="transmembrane region" description="Helical" evidence="11">
    <location>
        <begin position="157"/>
        <end position="177"/>
    </location>
</feature>
<keyword evidence="8 11" id="KW-0812">Transmembrane</keyword>
<comment type="caution">
    <text evidence="12">The sequence shown here is derived from an EMBL/GenBank/DDBJ whole genome shotgun (WGS) entry which is preliminary data.</text>
</comment>
<evidence type="ECO:0000313" key="13">
    <source>
        <dbReference type="Proteomes" id="UP001141422"/>
    </source>
</evidence>
<accession>A0ABT4IF77</accession>
<comment type="caution">
    <text evidence="11">Lacks conserved residue(s) required for the propagation of feature annotation.</text>
</comment>
<keyword evidence="7 11" id="KW-0169">Cobalamin biosynthesis</keyword>
<feature type="transmembrane region" description="Helical" evidence="11">
    <location>
        <begin position="293"/>
        <end position="315"/>
    </location>
</feature>
<dbReference type="Proteomes" id="UP001141422">
    <property type="component" value="Unassembled WGS sequence"/>
</dbReference>
<comment type="function">
    <text evidence="1 11">Converts cobyric acid to cobinamide by the addition of aminopropanol on the F carboxylic group.</text>
</comment>